<keyword evidence="3" id="KW-1185">Reference proteome</keyword>
<proteinExistence type="predicted"/>
<protein>
    <submittedName>
        <fullName evidence="2">Uncharacterized protein</fullName>
    </submittedName>
</protein>
<dbReference type="AlphaFoldDB" id="W6MVT7"/>
<gene>
    <name evidence="2" type="ORF">KUCA_T00002487001</name>
</gene>
<keyword evidence="1" id="KW-1133">Transmembrane helix</keyword>
<evidence type="ECO:0000256" key="1">
    <source>
        <dbReference type="SAM" id="Phobius"/>
    </source>
</evidence>
<dbReference type="Proteomes" id="UP000019384">
    <property type="component" value="Unassembled WGS sequence"/>
</dbReference>
<keyword evidence="1" id="KW-0472">Membrane</keyword>
<accession>W6MVT7</accession>
<dbReference type="EMBL" id="HG793127">
    <property type="protein sequence ID" value="CDK26515.1"/>
    <property type="molecule type" value="Genomic_DNA"/>
</dbReference>
<organism evidence="2 3">
    <name type="scientific">Kuraishia capsulata CBS 1993</name>
    <dbReference type="NCBI Taxonomy" id="1382522"/>
    <lineage>
        <taxon>Eukaryota</taxon>
        <taxon>Fungi</taxon>
        <taxon>Dikarya</taxon>
        <taxon>Ascomycota</taxon>
        <taxon>Saccharomycotina</taxon>
        <taxon>Pichiomycetes</taxon>
        <taxon>Pichiales</taxon>
        <taxon>Pichiaceae</taxon>
        <taxon>Kuraishia</taxon>
    </lineage>
</organism>
<sequence>MYWKPYTDLDRSFSWVFCSSHSCFFWWFWQLSPSPALQMQALPRKWRILKPCTNVTGKTGRKYRNGDRGPFVLLQLRLFSLFLHIWSSRTCQSNMQGLSRTQSSMHLP</sequence>
<evidence type="ECO:0000313" key="3">
    <source>
        <dbReference type="Proteomes" id="UP000019384"/>
    </source>
</evidence>
<dbReference type="HOGENOM" id="CLU_2197367_0_0_1"/>
<reference evidence="2" key="2">
    <citation type="submission" date="2014-02" db="EMBL/GenBank/DDBJ databases">
        <title>Complete DNA sequence of /Kuraishia capsulata/ illustrates novel genomic features among budding yeasts (/Saccharomycotina/).</title>
        <authorList>
            <person name="Morales L."/>
            <person name="Noel B."/>
            <person name="Porcel B."/>
            <person name="Marcet-Houben M."/>
            <person name="Hullo M-F."/>
            <person name="Sacerdot C."/>
            <person name="Tekaia F."/>
            <person name="Leh-Louis V."/>
            <person name="Despons L."/>
            <person name="Khanna V."/>
            <person name="Aury J-M."/>
            <person name="Barbe V."/>
            <person name="Couloux A."/>
            <person name="Labadie K."/>
            <person name="Pelletier E."/>
            <person name="Souciet J-L."/>
            <person name="Boekhout T."/>
            <person name="Gabaldon T."/>
            <person name="Wincker P."/>
            <person name="Dujon B."/>
        </authorList>
    </citation>
    <scope>NUCLEOTIDE SEQUENCE</scope>
    <source>
        <strain evidence="2">CBS 1993</strain>
    </source>
</reference>
<dbReference type="GeneID" id="34519906"/>
<dbReference type="RefSeq" id="XP_022458518.1">
    <property type="nucleotide sequence ID" value="XM_022602744.1"/>
</dbReference>
<keyword evidence="1" id="KW-0812">Transmembrane</keyword>
<evidence type="ECO:0000313" key="2">
    <source>
        <dbReference type="EMBL" id="CDK26515.1"/>
    </source>
</evidence>
<feature type="transmembrane region" description="Helical" evidence="1">
    <location>
        <begin position="12"/>
        <end position="29"/>
    </location>
</feature>
<reference evidence="2" key="1">
    <citation type="submission" date="2013-12" db="EMBL/GenBank/DDBJ databases">
        <authorList>
            <person name="Genoscope - CEA"/>
        </authorList>
    </citation>
    <scope>NUCLEOTIDE SEQUENCE</scope>
    <source>
        <strain evidence="2">CBS 1993</strain>
    </source>
</reference>
<name>W6MVT7_9ASCO</name>